<name>A0A3N2C0Y9_9MICO</name>
<reference evidence="1 2" key="1">
    <citation type="submission" date="2018-11" db="EMBL/GenBank/DDBJ databases">
        <title>Sequencing the genomes of 1000 actinobacteria strains.</title>
        <authorList>
            <person name="Klenk H.-P."/>
        </authorList>
    </citation>
    <scope>NUCLEOTIDE SEQUENCE [LARGE SCALE GENOMIC DNA]</scope>
    <source>
        <strain evidence="1 2">DSM 14012</strain>
    </source>
</reference>
<accession>A0A3N2C0Y9</accession>
<sequence length="557" mass="61866">MPWRPLDGEMFPSLGWHVADQMSEYLAAPAKMDYSPFEVTREQLEFLVRLYELDPSTGRRVKHRAVIQRPRGWGKSPFLAAIGIAEGLFEVVFDGWDASGQPVAKPWREILTPTVVVTAVSDDQVGNTWKPLLEMLREGPAADEFDIEVLDTFVNLPKGKIERRTSSARSAKGIPGQVAAIMDQTEEWVPGNGGVSLAQTLRNNATKVGGLTIESPNAFTPGERSVAEASAKFWDQIRSGKYKNLERVRSLVYDHREAPAETDTSSYESLVAGLRVSYGDSSDHADGCVLHDPPCEPGWAPIERTALDFFDTSNDPQKMRADFLNQITHASDSYLSQPELRAILDEAKIIGKTEPVTLGFDGSEGRKDSHIADSTVLIGYSVTQKHLFKVGVWEQPDGPAGEGWRPPQLEIEQAVKDAFRKYNVVGFFADPSAGWAGQVKTWEADYNRRLKVKLTANEPIRWRQKDVSRTCEAFEQMHSAIVSGDITFDGSKELTAHFLNARRDARRAGYVLKKPDDDQDYAKIDATWGAMFAFAAGLEALGKGVTNNRKGTARRIY</sequence>
<organism evidence="1 2">
    <name type="scientific">Plantibacter flavus</name>
    <dbReference type="NCBI Taxonomy" id="150123"/>
    <lineage>
        <taxon>Bacteria</taxon>
        <taxon>Bacillati</taxon>
        <taxon>Actinomycetota</taxon>
        <taxon>Actinomycetes</taxon>
        <taxon>Micrococcales</taxon>
        <taxon>Microbacteriaceae</taxon>
        <taxon>Plantibacter</taxon>
    </lineage>
</organism>
<keyword evidence="2" id="KW-1185">Reference proteome</keyword>
<evidence type="ECO:0000313" key="1">
    <source>
        <dbReference type="EMBL" id="ROR81120.1"/>
    </source>
</evidence>
<evidence type="ECO:0000313" key="2">
    <source>
        <dbReference type="Proteomes" id="UP000266915"/>
    </source>
</evidence>
<gene>
    <name evidence="1" type="ORF">EDD42_1172</name>
</gene>
<dbReference type="Proteomes" id="UP000266915">
    <property type="component" value="Unassembled WGS sequence"/>
</dbReference>
<proteinExistence type="predicted"/>
<comment type="caution">
    <text evidence="1">The sequence shown here is derived from an EMBL/GenBank/DDBJ whole genome shotgun (WGS) entry which is preliminary data.</text>
</comment>
<dbReference type="AlphaFoldDB" id="A0A3N2C0Y9"/>
<protein>
    <submittedName>
        <fullName evidence="1">Phage terminase large subunit-like protein</fullName>
    </submittedName>
</protein>
<dbReference type="EMBL" id="RKHL01000001">
    <property type="protein sequence ID" value="ROR81120.1"/>
    <property type="molecule type" value="Genomic_DNA"/>
</dbReference>